<evidence type="ECO:0000256" key="2">
    <source>
        <dbReference type="ARBA" id="ARBA00022490"/>
    </source>
</evidence>
<dbReference type="InterPro" id="IPR020603">
    <property type="entry name" value="MraZ_dom"/>
</dbReference>
<dbReference type="SUPFAM" id="SSF89447">
    <property type="entry name" value="AbrB/MazE/MraZ-like"/>
    <property type="match status" value="1"/>
</dbReference>
<dbReference type="HAMAP" id="MF_01008">
    <property type="entry name" value="MraZ"/>
    <property type="match status" value="1"/>
</dbReference>
<dbReference type="NCBIfam" id="TIGR00242">
    <property type="entry name" value="division/cell wall cluster transcriptional repressor MraZ"/>
    <property type="match status" value="1"/>
</dbReference>
<comment type="caution">
    <text evidence="9">The sequence shown here is derived from an EMBL/GenBank/DDBJ whole genome shotgun (WGS) entry which is preliminary data.</text>
</comment>
<dbReference type="PANTHER" id="PTHR34701">
    <property type="entry name" value="TRANSCRIPTIONAL REGULATOR MRAZ"/>
    <property type="match status" value="1"/>
</dbReference>
<evidence type="ECO:0000256" key="3">
    <source>
        <dbReference type="ARBA" id="ARBA00022737"/>
    </source>
</evidence>
<evidence type="ECO:0000256" key="4">
    <source>
        <dbReference type="ARBA" id="ARBA00023015"/>
    </source>
</evidence>
<dbReference type="InterPro" id="IPR038619">
    <property type="entry name" value="MraZ_sf"/>
</dbReference>
<reference evidence="9 10" key="1">
    <citation type="submission" date="2020-08" db="EMBL/GenBank/DDBJ databases">
        <title>A Genomic Blueprint of the Chicken Gut Microbiome.</title>
        <authorList>
            <person name="Gilroy R."/>
            <person name="Ravi A."/>
            <person name="Getino M."/>
            <person name="Pursley I."/>
            <person name="Horton D.L."/>
            <person name="Alikhan N.-F."/>
            <person name="Baker D."/>
            <person name="Gharbi K."/>
            <person name="Hall N."/>
            <person name="Watson M."/>
            <person name="Adriaenssens E.M."/>
            <person name="Foster-Nyarko E."/>
            <person name="Jarju S."/>
            <person name="Secka A."/>
            <person name="Antonio M."/>
            <person name="Oren A."/>
            <person name="Chaudhuri R."/>
            <person name="La Ragione R.M."/>
            <person name="Hildebrand F."/>
            <person name="Pallen M.J."/>
        </authorList>
    </citation>
    <scope>NUCLEOTIDE SEQUENCE [LARGE SCALE GENOMIC DNA]</scope>
    <source>
        <strain evidence="9 10">Sa1BUA1</strain>
    </source>
</reference>
<gene>
    <name evidence="7 9" type="primary">mraZ</name>
    <name evidence="9" type="ORF">H9624_00740</name>
</gene>
<dbReference type="RefSeq" id="WP_251838961.1">
    <property type="nucleotide sequence ID" value="NZ_JACSPO010000001.1"/>
</dbReference>
<keyword evidence="10" id="KW-1185">Reference proteome</keyword>
<dbReference type="PANTHER" id="PTHR34701:SF1">
    <property type="entry name" value="TRANSCRIPTIONAL REGULATOR MRAZ"/>
    <property type="match status" value="1"/>
</dbReference>
<evidence type="ECO:0000256" key="6">
    <source>
        <dbReference type="ARBA" id="ARBA00023163"/>
    </source>
</evidence>
<evidence type="ECO:0000256" key="1">
    <source>
        <dbReference type="ARBA" id="ARBA00013860"/>
    </source>
</evidence>
<feature type="domain" description="SpoVT-AbrB" evidence="8">
    <location>
        <begin position="5"/>
        <end position="47"/>
    </location>
</feature>
<evidence type="ECO:0000313" key="10">
    <source>
        <dbReference type="Proteomes" id="UP000661894"/>
    </source>
</evidence>
<organism evidence="9 10">
    <name type="scientific">Oceanitalea stevensii</name>
    <dbReference type="NCBI Taxonomy" id="2763072"/>
    <lineage>
        <taxon>Bacteria</taxon>
        <taxon>Bacillati</taxon>
        <taxon>Actinomycetota</taxon>
        <taxon>Actinomycetes</taxon>
        <taxon>Micrococcales</taxon>
        <taxon>Bogoriellaceae</taxon>
        <taxon>Georgenia</taxon>
    </lineage>
</organism>
<proteinExistence type="inferred from homology"/>
<name>A0ABR8YXQ3_9MICO</name>
<evidence type="ECO:0000256" key="5">
    <source>
        <dbReference type="ARBA" id="ARBA00023125"/>
    </source>
</evidence>
<dbReference type="InterPro" id="IPR037914">
    <property type="entry name" value="SpoVT-AbrB_sf"/>
</dbReference>
<dbReference type="CDD" id="cd16321">
    <property type="entry name" value="MraZ_C"/>
    <property type="match status" value="1"/>
</dbReference>
<keyword evidence="6 7" id="KW-0804">Transcription</keyword>
<keyword evidence="3" id="KW-0677">Repeat</keyword>
<evidence type="ECO:0000256" key="7">
    <source>
        <dbReference type="HAMAP-Rule" id="MF_01008"/>
    </source>
</evidence>
<comment type="subcellular location">
    <subcellularLocation>
        <location evidence="7">Cytoplasm</location>
        <location evidence="7">Nucleoid</location>
    </subcellularLocation>
</comment>
<comment type="subunit">
    <text evidence="7">Forms oligomers.</text>
</comment>
<feature type="domain" description="SpoVT-AbrB" evidence="8">
    <location>
        <begin position="76"/>
        <end position="119"/>
    </location>
</feature>
<dbReference type="InterPro" id="IPR035642">
    <property type="entry name" value="MraZ_N"/>
</dbReference>
<keyword evidence="2 7" id="KW-0963">Cytoplasm</keyword>
<protein>
    <recommendedName>
        <fullName evidence="1 7">Transcriptional regulator MraZ</fullName>
    </recommendedName>
</protein>
<dbReference type="CDD" id="cd16320">
    <property type="entry name" value="MraZ_N"/>
    <property type="match status" value="1"/>
</dbReference>
<comment type="similarity">
    <text evidence="7">Belongs to the MraZ family.</text>
</comment>
<dbReference type="InterPro" id="IPR035644">
    <property type="entry name" value="MraZ_C"/>
</dbReference>
<dbReference type="Proteomes" id="UP000661894">
    <property type="component" value="Unassembled WGS sequence"/>
</dbReference>
<dbReference type="EMBL" id="JACSPO010000001">
    <property type="protein sequence ID" value="MBD8060848.1"/>
    <property type="molecule type" value="Genomic_DNA"/>
</dbReference>
<dbReference type="InterPro" id="IPR003444">
    <property type="entry name" value="MraZ"/>
</dbReference>
<dbReference type="Pfam" id="PF02381">
    <property type="entry name" value="MraZ"/>
    <property type="match status" value="2"/>
</dbReference>
<dbReference type="InterPro" id="IPR007159">
    <property type="entry name" value="SpoVT-AbrB_dom"/>
</dbReference>
<evidence type="ECO:0000313" key="9">
    <source>
        <dbReference type="EMBL" id="MBD8060848.1"/>
    </source>
</evidence>
<dbReference type="PROSITE" id="PS51740">
    <property type="entry name" value="SPOVT_ABRB"/>
    <property type="match status" value="2"/>
</dbReference>
<accession>A0ABR8YXQ3</accession>
<keyword evidence="4 7" id="KW-0805">Transcription regulation</keyword>
<keyword evidence="5 7" id="KW-0238">DNA-binding</keyword>
<dbReference type="Gene3D" id="3.40.1550.20">
    <property type="entry name" value="Transcriptional regulator MraZ domain"/>
    <property type="match status" value="1"/>
</dbReference>
<sequence length="143" mass="16082">MFLGTYHPRLDDKGRLILPAKFRDQLAGGLVLTKGQERCLAAYPMREFEEIHEQLRKAPVTDRRVRDYSRVLLAGATDEQPDKQGRITIPPHLRQYAGLERELAVIGTGSRVEIWSAAAWDDYLAASEDAFADTAEEVVPGLF</sequence>
<evidence type="ECO:0000259" key="8">
    <source>
        <dbReference type="PROSITE" id="PS51740"/>
    </source>
</evidence>